<evidence type="ECO:0000256" key="1">
    <source>
        <dbReference type="SAM" id="MobiDB-lite"/>
    </source>
</evidence>
<comment type="caution">
    <text evidence="3">The sequence shown here is derived from an EMBL/GenBank/DDBJ whole genome shotgun (WGS) entry which is preliminary data.</text>
</comment>
<dbReference type="AlphaFoldDB" id="A0A2W2AA28"/>
<accession>A0A2W2AA28</accession>
<sequence length="104" mass="12157">MPNFKSQKFMQQMSYEERQQNSNGTYSRFQSTLNIGMGLVYLLVGITIVYMKVYGQVPLGPGLAYTLGGLMIVYGVFRLWRGFMDIRRSRLDKVRKQFDDINKR</sequence>
<keyword evidence="4" id="KW-1185">Reference proteome</keyword>
<keyword evidence="2" id="KW-0812">Transmembrane</keyword>
<feature type="transmembrane region" description="Helical" evidence="2">
    <location>
        <begin position="63"/>
        <end position="80"/>
    </location>
</feature>
<dbReference type="Proteomes" id="UP000248745">
    <property type="component" value="Unassembled WGS sequence"/>
</dbReference>
<evidence type="ECO:0000256" key="2">
    <source>
        <dbReference type="SAM" id="Phobius"/>
    </source>
</evidence>
<keyword evidence="2" id="KW-0472">Membrane</keyword>
<feature type="region of interest" description="Disordered" evidence="1">
    <location>
        <begin position="1"/>
        <end position="22"/>
    </location>
</feature>
<organism evidence="3 4">
    <name type="scientific">Taibaiella soli</name>
    <dbReference type="NCBI Taxonomy" id="1649169"/>
    <lineage>
        <taxon>Bacteria</taxon>
        <taxon>Pseudomonadati</taxon>
        <taxon>Bacteroidota</taxon>
        <taxon>Chitinophagia</taxon>
        <taxon>Chitinophagales</taxon>
        <taxon>Chitinophagaceae</taxon>
        <taxon>Taibaiella</taxon>
    </lineage>
</organism>
<reference evidence="3 4" key="1">
    <citation type="submission" date="2018-06" db="EMBL/GenBank/DDBJ databases">
        <title>Mucibacter soli gen. nov., sp. nov., a new member of the family Chitinophagaceae producing mucin.</title>
        <authorList>
            <person name="Kim M.-K."/>
            <person name="Park S."/>
            <person name="Kim T.-S."/>
            <person name="Joung Y."/>
            <person name="Han J.-H."/>
            <person name="Kim S.B."/>
        </authorList>
    </citation>
    <scope>NUCLEOTIDE SEQUENCE [LARGE SCALE GENOMIC DNA]</scope>
    <source>
        <strain evidence="3 4">R1-15</strain>
    </source>
</reference>
<gene>
    <name evidence="3" type="ORF">DN068_14495</name>
</gene>
<feature type="transmembrane region" description="Helical" evidence="2">
    <location>
        <begin position="32"/>
        <end position="51"/>
    </location>
</feature>
<proteinExistence type="predicted"/>
<keyword evidence="2" id="KW-1133">Transmembrane helix</keyword>
<evidence type="ECO:0000313" key="4">
    <source>
        <dbReference type="Proteomes" id="UP000248745"/>
    </source>
</evidence>
<evidence type="ECO:0000313" key="3">
    <source>
        <dbReference type="EMBL" id="PZF72141.1"/>
    </source>
</evidence>
<protein>
    <submittedName>
        <fullName evidence="3">Uncharacterized protein</fullName>
    </submittedName>
</protein>
<name>A0A2W2AA28_9BACT</name>
<dbReference type="EMBL" id="QKTW01000019">
    <property type="protein sequence ID" value="PZF72141.1"/>
    <property type="molecule type" value="Genomic_DNA"/>
</dbReference>